<dbReference type="SUPFAM" id="SSF54637">
    <property type="entry name" value="Thioesterase/thiol ester dehydrase-isomerase"/>
    <property type="match status" value="1"/>
</dbReference>
<dbReference type="GO" id="GO:0005829">
    <property type="term" value="C:cytosol"/>
    <property type="evidence" value="ECO:0007669"/>
    <property type="project" value="TreeGrafter"/>
</dbReference>
<dbReference type="InterPro" id="IPR003736">
    <property type="entry name" value="PAAI_dom"/>
</dbReference>
<accession>V5WH64</accession>
<dbReference type="OrthoDB" id="9798208at2"/>
<sequence length="141" mass="15809">MSRWKHPDPMSMLAEANKNTAMETLGIEITCIDEDGLWGEMPVDNRHRQPAGLLHGGVTCVLAETLGSYGSWLLVDSERYQVVGQQISCNHLRPVREGRVKAFARTVHVGRRSHLWDISVYNGTEKLVATSRLTVAVVDRR</sequence>
<keyword evidence="5" id="KW-1185">Reference proteome</keyword>
<proteinExistence type="inferred from homology"/>
<dbReference type="NCBIfam" id="TIGR00369">
    <property type="entry name" value="unchar_dom_1"/>
    <property type="match status" value="1"/>
</dbReference>
<keyword evidence="2" id="KW-0378">Hydrolase</keyword>
<evidence type="ECO:0000313" key="5">
    <source>
        <dbReference type="Proteomes" id="UP000018680"/>
    </source>
</evidence>
<evidence type="ECO:0000259" key="3">
    <source>
        <dbReference type="Pfam" id="PF03061"/>
    </source>
</evidence>
<dbReference type="AlphaFoldDB" id="V5WH64"/>
<dbReference type="KEGG" id="slr:L21SP2_1502"/>
<dbReference type="Pfam" id="PF03061">
    <property type="entry name" value="4HBT"/>
    <property type="match status" value="1"/>
</dbReference>
<dbReference type="CDD" id="cd03443">
    <property type="entry name" value="PaaI_thioesterase"/>
    <property type="match status" value="1"/>
</dbReference>
<dbReference type="Gene3D" id="3.10.129.10">
    <property type="entry name" value="Hotdog Thioesterase"/>
    <property type="match status" value="1"/>
</dbReference>
<dbReference type="eggNOG" id="COG2050">
    <property type="taxonomic scope" value="Bacteria"/>
</dbReference>
<dbReference type="Proteomes" id="UP000018680">
    <property type="component" value="Chromosome"/>
</dbReference>
<gene>
    <name evidence="4" type="ORF">L21SP2_1502</name>
</gene>
<evidence type="ECO:0000256" key="2">
    <source>
        <dbReference type="ARBA" id="ARBA00022801"/>
    </source>
</evidence>
<evidence type="ECO:0000313" key="4">
    <source>
        <dbReference type="EMBL" id="AHC14899.1"/>
    </source>
</evidence>
<dbReference type="GO" id="GO:0061522">
    <property type="term" value="F:1,4-dihydroxy-2-naphthoyl-CoA thioesterase activity"/>
    <property type="evidence" value="ECO:0007669"/>
    <property type="project" value="TreeGrafter"/>
</dbReference>
<dbReference type="HOGENOM" id="CLU_089876_13_1_12"/>
<dbReference type="PANTHER" id="PTHR43240:SF5">
    <property type="entry name" value="1,4-DIHYDROXY-2-NAPHTHOYL-COA THIOESTERASE 1"/>
    <property type="match status" value="1"/>
</dbReference>
<dbReference type="RefSeq" id="WP_024267819.1">
    <property type="nucleotide sequence ID" value="NC_023035.1"/>
</dbReference>
<reference evidence="4 5" key="1">
    <citation type="journal article" date="2015" name="Stand. Genomic Sci.">
        <title>Complete genome sequence and description of Salinispira pacifica gen. nov., sp. nov., a novel spirochaete isolated form a hypersaline microbial mat.</title>
        <authorList>
            <person name="Ben Hania W."/>
            <person name="Joseph M."/>
            <person name="Schumann P."/>
            <person name="Bunk B."/>
            <person name="Fiebig A."/>
            <person name="Sproer C."/>
            <person name="Klenk H.P."/>
            <person name="Fardeau M.L."/>
            <person name="Spring S."/>
        </authorList>
    </citation>
    <scope>NUCLEOTIDE SEQUENCE [LARGE SCALE GENOMIC DNA]</scope>
    <source>
        <strain evidence="4 5">L21-RPul-D2</strain>
    </source>
</reference>
<comment type="similarity">
    <text evidence="1">Belongs to the thioesterase PaaI family.</text>
</comment>
<dbReference type="InterPro" id="IPR006683">
    <property type="entry name" value="Thioestr_dom"/>
</dbReference>
<feature type="domain" description="Thioesterase" evidence="3">
    <location>
        <begin position="52"/>
        <end position="128"/>
    </location>
</feature>
<dbReference type="PANTHER" id="PTHR43240">
    <property type="entry name" value="1,4-DIHYDROXY-2-NAPHTHOYL-COA THIOESTERASE 1"/>
    <property type="match status" value="1"/>
</dbReference>
<dbReference type="InterPro" id="IPR029069">
    <property type="entry name" value="HotDog_dom_sf"/>
</dbReference>
<protein>
    <submittedName>
        <fullName evidence="4">Phenylacetic acid degradation-related protein</fullName>
    </submittedName>
</protein>
<dbReference type="STRING" id="1307761.L21SP2_1502"/>
<name>V5WH64_9SPIO</name>
<evidence type="ECO:0000256" key="1">
    <source>
        <dbReference type="ARBA" id="ARBA00008324"/>
    </source>
</evidence>
<dbReference type="EMBL" id="CP006939">
    <property type="protein sequence ID" value="AHC14899.1"/>
    <property type="molecule type" value="Genomic_DNA"/>
</dbReference>
<organism evidence="4 5">
    <name type="scientific">Salinispira pacifica</name>
    <dbReference type="NCBI Taxonomy" id="1307761"/>
    <lineage>
        <taxon>Bacteria</taxon>
        <taxon>Pseudomonadati</taxon>
        <taxon>Spirochaetota</taxon>
        <taxon>Spirochaetia</taxon>
        <taxon>Spirochaetales</taxon>
        <taxon>Spirochaetaceae</taxon>
        <taxon>Salinispira</taxon>
    </lineage>
</organism>